<keyword evidence="2 5" id="KW-0540">Nuclease</keyword>
<comment type="function">
    <text evidence="5">Bidirectionally degrades single-stranded DNA into large acid-insoluble oligonucleotides, which are then degraded further into small acid-soluble oligonucleotides.</text>
</comment>
<dbReference type="EC" id="3.1.11.6" evidence="5"/>
<evidence type="ECO:0000259" key="7">
    <source>
        <dbReference type="Pfam" id="PF02601"/>
    </source>
</evidence>
<feature type="domain" description="OB-fold nucleic acid binding" evidence="8">
    <location>
        <begin position="27"/>
        <end position="119"/>
    </location>
</feature>
<evidence type="ECO:0000256" key="4">
    <source>
        <dbReference type="ARBA" id="ARBA00022839"/>
    </source>
</evidence>
<dbReference type="InterPro" id="IPR025824">
    <property type="entry name" value="OB-fold_nuc-bd_dom"/>
</dbReference>
<comment type="caution">
    <text evidence="9">The sequence shown here is derived from an EMBL/GenBank/DDBJ whole genome shotgun (WGS) entry which is preliminary data.</text>
</comment>
<evidence type="ECO:0000256" key="5">
    <source>
        <dbReference type="HAMAP-Rule" id="MF_00378"/>
    </source>
</evidence>
<keyword evidence="4 5" id="KW-0269">Exonuclease</keyword>
<dbReference type="CDD" id="cd04489">
    <property type="entry name" value="ExoVII_LU_OBF"/>
    <property type="match status" value="1"/>
</dbReference>
<name>A0ABY0IS98_9RHOO</name>
<evidence type="ECO:0000259" key="8">
    <source>
        <dbReference type="Pfam" id="PF13742"/>
    </source>
</evidence>
<keyword evidence="10" id="KW-1185">Reference proteome</keyword>
<accession>A0ABY0IS98</accession>
<evidence type="ECO:0000256" key="6">
    <source>
        <dbReference type="RuleBase" id="RU004355"/>
    </source>
</evidence>
<dbReference type="NCBIfam" id="TIGR00237">
    <property type="entry name" value="xseA"/>
    <property type="match status" value="1"/>
</dbReference>
<evidence type="ECO:0000256" key="1">
    <source>
        <dbReference type="ARBA" id="ARBA00022490"/>
    </source>
</evidence>
<sequence length="466" mass="51450">MPDYPARPAYSPARQEPFAADGGREVISVSSLNRLARQRLESAFPLCWVSGEISNLTVAASGHAYFSLKDPQAQVRCVMFRNKAQTLGFRLENGLQVEARVLVSLYEPRGDFQLNVEGMRRAGQGDLYERFLRLKAKLEAEGLFAAERKRPLPAHPRTLGIVTSPQAAALRDVLTTLARRAPHVKVVLYPTLVQGEEAPHQIAAAIETAASRRECQVLLVVRGGGSIEDLWAFNDEGVARAIAACPMPVVSGVGHETDFTIADFAADLRAPTPTAAAELASPDRDALRDHLQRLAGQFSRRMHRRLEEAQQRLDWTARRLKHPAERLALQQQNLHALGQRLQHALGRRLERAGFDLERARQRLRLARPQPGAQAARLEALQRRLANAQQRALQTRRGQLERLAAGLTHLNPEAVLSRGYAIAFDQQGQAVHDAGSLAAGQRLTLRLHRGERQVEVRGESDSAAGAN</sequence>
<dbReference type="Pfam" id="PF13742">
    <property type="entry name" value="tRNA_anti_2"/>
    <property type="match status" value="1"/>
</dbReference>
<dbReference type="PANTHER" id="PTHR30008:SF0">
    <property type="entry name" value="EXODEOXYRIBONUCLEASE 7 LARGE SUBUNIT"/>
    <property type="match status" value="1"/>
</dbReference>
<keyword evidence="1 5" id="KW-0963">Cytoplasm</keyword>
<gene>
    <name evidence="5" type="primary">xseA</name>
    <name evidence="9" type="ORF">EV678_1284</name>
</gene>
<keyword evidence="3 5" id="KW-0378">Hydrolase</keyword>
<evidence type="ECO:0000256" key="3">
    <source>
        <dbReference type="ARBA" id="ARBA00022801"/>
    </source>
</evidence>
<protein>
    <recommendedName>
        <fullName evidence="5">Exodeoxyribonuclease 7 large subunit</fullName>
        <ecNumber evidence="5">3.1.11.6</ecNumber>
    </recommendedName>
    <alternativeName>
        <fullName evidence="5">Exodeoxyribonuclease VII large subunit</fullName>
        <shortName evidence="5">Exonuclease VII large subunit</shortName>
    </alternativeName>
</protein>
<feature type="domain" description="Exonuclease VII large subunit C-terminal" evidence="7">
    <location>
        <begin position="143"/>
        <end position="453"/>
    </location>
</feature>
<dbReference type="PANTHER" id="PTHR30008">
    <property type="entry name" value="EXODEOXYRIBONUCLEASE 7 LARGE SUBUNIT"/>
    <property type="match status" value="1"/>
</dbReference>
<dbReference type="InterPro" id="IPR003753">
    <property type="entry name" value="Exonuc_VII_L"/>
</dbReference>
<proteinExistence type="inferred from homology"/>
<dbReference type="EMBL" id="SHKM01000001">
    <property type="protein sequence ID" value="RZT90468.1"/>
    <property type="molecule type" value="Genomic_DNA"/>
</dbReference>
<evidence type="ECO:0000256" key="2">
    <source>
        <dbReference type="ARBA" id="ARBA00022722"/>
    </source>
</evidence>
<dbReference type="InterPro" id="IPR020579">
    <property type="entry name" value="Exonuc_VII_lsu_C"/>
</dbReference>
<comment type="catalytic activity">
    <reaction evidence="5 6">
        <text>Exonucleolytic cleavage in either 5'- to 3'- or 3'- to 5'-direction to yield nucleoside 5'-phosphates.</text>
        <dbReference type="EC" id="3.1.11.6"/>
    </reaction>
</comment>
<comment type="subunit">
    <text evidence="5">Heterooligomer composed of large and small subunits.</text>
</comment>
<comment type="similarity">
    <text evidence="5 6">Belongs to the XseA family.</text>
</comment>
<dbReference type="Pfam" id="PF02601">
    <property type="entry name" value="Exonuc_VII_L"/>
    <property type="match status" value="1"/>
</dbReference>
<evidence type="ECO:0000313" key="9">
    <source>
        <dbReference type="EMBL" id="RZT90468.1"/>
    </source>
</evidence>
<reference evidence="9 10" key="1">
    <citation type="submission" date="2019-02" db="EMBL/GenBank/DDBJ databases">
        <title>Genomic Encyclopedia of Type Strains, Phase IV (KMG-IV): sequencing the most valuable type-strain genomes for metagenomic binning, comparative biology and taxonomic classification.</title>
        <authorList>
            <person name="Goeker M."/>
        </authorList>
    </citation>
    <scope>NUCLEOTIDE SEQUENCE [LARGE SCALE GENOMIC DNA]</scope>
    <source>
        <strain evidence="9 10">DSM 21223</strain>
    </source>
</reference>
<comment type="subcellular location">
    <subcellularLocation>
        <location evidence="5 6">Cytoplasm</location>
    </subcellularLocation>
</comment>
<dbReference type="Proteomes" id="UP000292136">
    <property type="component" value="Unassembled WGS sequence"/>
</dbReference>
<dbReference type="RefSeq" id="WP_130458888.1">
    <property type="nucleotide sequence ID" value="NZ_SHKM01000001.1"/>
</dbReference>
<evidence type="ECO:0000313" key="10">
    <source>
        <dbReference type="Proteomes" id="UP000292136"/>
    </source>
</evidence>
<dbReference type="HAMAP" id="MF_00378">
    <property type="entry name" value="Exonuc_7_L"/>
    <property type="match status" value="1"/>
</dbReference>
<organism evidence="9 10">
    <name type="scientific">Azospira oryzae</name>
    <dbReference type="NCBI Taxonomy" id="146939"/>
    <lineage>
        <taxon>Bacteria</taxon>
        <taxon>Pseudomonadati</taxon>
        <taxon>Pseudomonadota</taxon>
        <taxon>Betaproteobacteria</taxon>
        <taxon>Rhodocyclales</taxon>
        <taxon>Rhodocyclaceae</taxon>
        <taxon>Azospira</taxon>
    </lineage>
</organism>